<accession>A0AAU7J7V6</accession>
<sequence>MRSRTSGSGDDRPRHPRRLHRVPVRRHREDRPRTRARALRDHRVRRRSHRQPCRPRPDGLLTLDGVQRMTPEQRSADVTEQEGPRTEVTYRVQVKAKVQAIVEATVILNRSDIAKWLEMPEDEVTDAHVQDYAVENDEAVDESMFDLLDIEFWDKVRAEVLTTQRVRITPPGWTPLWTEEHEHVDRAHRDECAAGRCYVDTIVPRSERLNPSDG</sequence>
<organism evidence="2">
    <name type="scientific">Microbacterium phage Merry</name>
    <dbReference type="NCBI Taxonomy" id="3144827"/>
    <lineage>
        <taxon>Viruses</taxon>
    </lineage>
</organism>
<name>A0AAU7J7V6_9VIRU</name>
<evidence type="ECO:0000256" key="1">
    <source>
        <dbReference type="SAM" id="MobiDB-lite"/>
    </source>
</evidence>
<feature type="region of interest" description="Disordered" evidence="1">
    <location>
        <begin position="1"/>
        <end position="62"/>
    </location>
</feature>
<feature type="compositionally biased region" description="Basic and acidic residues" evidence="1">
    <location>
        <begin position="27"/>
        <end position="41"/>
    </location>
</feature>
<feature type="compositionally biased region" description="Basic residues" evidence="1">
    <location>
        <begin position="42"/>
        <end position="53"/>
    </location>
</feature>
<feature type="compositionally biased region" description="Basic residues" evidence="1">
    <location>
        <begin position="14"/>
        <end position="26"/>
    </location>
</feature>
<protein>
    <recommendedName>
        <fullName evidence="3">Helix-turn-helix DNA binding domain protein</fullName>
    </recommendedName>
</protein>
<evidence type="ECO:0000313" key="2">
    <source>
        <dbReference type="EMBL" id="XBN42068.1"/>
    </source>
</evidence>
<evidence type="ECO:0008006" key="3">
    <source>
        <dbReference type="Google" id="ProtNLM"/>
    </source>
</evidence>
<dbReference type="EMBL" id="PP763431">
    <property type="protein sequence ID" value="XBN42068.1"/>
    <property type="molecule type" value="Genomic_DNA"/>
</dbReference>
<proteinExistence type="predicted"/>
<reference evidence="2" key="1">
    <citation type="submission" date="2024-05" db="EMBL/GenBank/DDBJ databases">
        <title>Complete genome sequence of bacteriophages Merry and Sunny infecting Microbacterium sp. isolated from an alkaline commercial outdoor algal pond.</title>
        <authorList>
            <person name="Levesque A.V."/>
            <person name="Rabines A.J."/>
            <person name="Alrubaiaan E."/>
            <person name="Oliver A."/>
            <person name="Allen E.E."/>
            <person name="Hazlebeck D."/>
            <person name="Pinowska A."/>
            <person name="Traller J.C."/>
            <person name="Zeigler Allen L."/>
        </authorList>
    </citation>
    <scope>NUCLEOTIDE SEQUENCE</scope>
</reference>